<evidence type="ECO:0000313" key="7">
    <source>
        <dbReference type="EMBL" id="SEW38466.1"/>
    </source>
</evidence>
<dbReference type="GO" id="GO:0005975">
    <property type="term" value="P:carbohydrate metabolic process"/>
    <property type="evidence" value="ECO:0007669"/>
    <property type="project" value="InterPro"/>
</dbReference>
<dbReference type="Proteomes" id="UP000199437">
    <property type="component" value="Unassembled WGS sequence"/>
</dbReference>
<reference evidence="8" key="1">
    <citation type="submission" date="2016-10" db="EMBL/GenBank/DDBJ databases">
        <authorList>
            <person name="Varghese N."/>
            <person name="Submissions S."/>
        </authorList>
    </citation>
    <scope>NUCLEOTIDE SEQUENCE [LARGE SCALE GENOMIC DNA]</scope>
    <source>
        <strain evidence="8">CGMCC 1.12402</strain>
    </source>
</reference>
<comment type="similarity">
    <text evidence="1">Belongs to the glycosyl hydrolase 20 family.</text>
</comment>
<evidence type="ECO:0000256" key="1">
    <source>
        <dbReference type="ARBA" id="ARBA00006285"/>
    </source>
</evidence>
<dbReference type="STRING" id="1267423.SAMN05216290_3422"/>
<dbReference type="Gene3D" id="3.30.379.10">
    <property type="entry name" value="Chitobiase/beta-hexosaminidase domain 2-like"/>
    <property type="match status" value="1"/>
</dbReference>
<dbReference type="GO" id="GO:0030203">
    <property type="term" value="P:glycosaminoglycan metabolic process"/>
    <property type="evidence" value="ECO:0007669"/>
    <property type="project" value="TreeGrafter"/>
</dbReference>
<dbReference type="GO" id="GO:0016020">
    <property type="term" value="C:membrane"/>
    <property type="evidence" value="ECO:0007669"/>
    <property type="project" value="TreeGrafter"/>
</dbReference>
<dbReference type="InterPro" id="IPR015883">
    <property type="entry name" value="Glyco_hydro_20_cat"/>
</dbReference>
<organism evidence="7 8">
    <name type="scientific">Roseivirga pacifica</name>
    <dbReference type="NCBI Taxonomy" id="1267423"/>
    <lineage>
        <taxon>Bacteria</taxon>
        <taxon>Pseudomonadati</taxon>
        <taxon>Bacteroidota</taxon>
        <taxon>Cytophagia</taxon>
        <taxon>Cytophagales</taxon>
        <taxon>Roseivirgaceae</taxon>
        <taxon>Roseivirga</taxon>
    </lineage>
</organism>
<name>A0A1I0RCL9_9BACT</name>
<dbReference type="Pfam" id="PF02838">
    <property type="entry name" value="Glyco_hydro_20b"/>
    <property type="match status" value="1"/>
</dbReference>
<dbReference type="InterPro" id="IPR017853">
    <property type="entry name" value="GH"/>
</dbReference>
<evidence type="ECO:0000256" key="2">
    <source>
        <dbReference type="ARBA" id="ARBA00022801"/>
    </source>
</evidence>
<keyword evidence="2" id="KW-0378">Hydrolase</keyword>
<evidence type="ECO:0000256" key="3">
    <source>
        <dbReference type="ARBA" id="ARBA00023295"/>
    </source>
</evidence>
<dbReference type="GO" id="GO:0005764">
    <property type="term" value="C:lysosome"/>
    <property type="evidence" value="ECO:0007669"/>
    <property type="project" value="TreeGrafter"/>
</dbReference>
<dbReference type="InterPro" id="IPR025705">
    <property type="entry name" value="Beta_hexosaminidase_sua/sub"/>
</dbReference>
<dbReference type="RefSeq" id="WP_090260122.1">
    <property type="nucleotide sequence ID" value="NZ_FOIR01000003.1"/>
</dbReference>
<feature type="active site" description="Proton donor" evidence="4">
    <location>
        <position position="327"/>
    </location>
</feature>
<keyword evidence="3" id="KW-0326">Glycosidase</keyword>
<dbReference type="InterPro" id="IPR029018">
    <property type="entry name" value="Hex-like_dom2"/>
</dbReference>
<sequence length="687" mass="76973">MTILKRDIKVALTLLLLVNCFLLKGFQSEKYQDVIPVPQQVSVAEGLFEVNEDFKISIQGDPNERLYGASTRFLRRLSGRTGVFLKSGYVTEQNNGANGNFVIEVERPGELVVGEDESYELEVKRDRIFLHATTELGAMHGLETVLQLLAFDGATPVIAAGKVTDEPRFPWRGLMMDVSRHFQPIEVIKRNIDGLAAVKMNVLHLHLTDDQGFRVEVKSYPQLYQKGSDGQYFTQEELKTIVSYAADRGIRVVPEFDVPGHATSWLTAMPELGSRPGVESYSMERNAGIFDPTLDPTNEKVYEVLEAVFTEMAAIFPDEYFHIGGDENEGKDWDANPEIQAFKEKHGYKDNHELQNHFNKRLLKTLTALNKKMVGWDEILQEGLPKTAVIQSWRGIEALLSSAEQGYQTFLSNGYYIDLMHSVEDHYYVDPLPADHKLTDEQAANILGGEATMWAELVVPTTVDSRVWPRTAAIAERLWSPQSVGDLKDLYRRLEIISLQLEELGLQHITSRNMILRKLANGQDSEALKIISDLTGPLQGYTRNPGGTMYKSHSPFTLWADACIADAESSTTFRFAMEQFMQNRSEDALASLETSLELWASNHAALAEIVKGAPLAQPAYELSVKLNKAAAVAHEAIAYYKSGTQPTAKWLESAKNTLEMAGEQVGRTELRPVEDIEKLVDRLTVNN</sequence>
<evidence type="ECO:0000259" key="5">
    <source>
        <dbReference type="Pfam" id="PF00728"/>
    </source>
</evidence>
<dbReference type="GeneID" id="99988098"/>
<proteinExistence type="inferred from homology"/>
<dbReference type="GO" id="GO:0004563">
    <property type="term" value="F:beta-N-acetylhexosaminidase activity"/>
    <property type="evidence" value="ECO:0007669"/>
    <property type="project" value="InterPro"/>
</dbReference>
<dbReference type="SUPFAM" id="SSF55545">
    <property type="entry name" value="beta-N-acetylhexosaminidase-like domain"/>
    <property type="match status" value="1"/>
</dbReference>
<dbReference type="EMBL" id="FOIR01000003">
    <property type="protein sequence ID" value="SEW38466.1"/>
    <property type="molecule type" value="Genomic_DNA"/>
</dbReference>
<evidence type="ECO:0000259" key="6">
    <source>
        <dbReference type="Pfam" id="PF02838"/>
    </source>
</evidence>
<keyword evidence="8" id="KW-1185">Reference proteome</keyword>
<dbReference type="SUPFAM" id="SSF51445">
    <property type="entry name" value="(Trans)glycosidases"/>
    <property type="match status" value="1"/>
</dbReference>
<feature type="domain" description="Glycoside hydrolase family 20 catalytic" evidence="5">
    <location>
        <begin position="169"/>
        <end position="481"/>
    </location>
</feature>
<dbReference type="OrthoDB" id="9763537at2"/>
<dbReference type="Gene3D" id="3.20.20.80">
    <property type="entry name" value="Glycosidases"/>
    <property type="match status" value="1"/>
</dbReference>
<dbReference type="InterPro" id="IPR015882">
    <property type="entry name" value="HEX_bac_N"/>
</dbReference>
<protein>
    <submittedName>
        <fullName evidence="7">Hexosaminidase</fullName>
    </submittedName>
</protein>
<accession>A0A1I0RCL9</accession>
<dbReference type="PANTHER" id="PTHR22600:SF21">
    <property type="entry name" value="BETA-HEXOSAMINIDASE A"/>
    <property type="match status" value="1"/>
</dbReference>
<dbReference type="PANTHER" id="PTHR22600">
    <property type="entry name" value="BETA-HEXOSAMINIDASE"/>
    <property type="match status" value="1"/>
</dbReference>
<dbReference type="Pfam" id="PF00728">
    <property type="entry name" value="Glyco_hydro_20"/>
    <property type="match status" value="1"/>
</dbReference>
<dbReference type="AlphaFoldDB" id="A0A1I0RCL9"/>
<dbReference type="PRINTS" id="PR00738">
    <property type="entry name" value="GLHYDRLASE20"/>
</dbReference>
<evidence type="ECO:0000256" key="4">
    <source>
        <dbReference type="PIRSR" id="PIRSR625705-1"/>
    </source>
</evidence>
<gene>
    <name evidence="7" type="ORF">SAMN05216290_3422</name>
</gene>
<feature type="domain" description="Beta-hexosaminidase bacterial type N-terminal" evidence="6">
    <location>
        <begin position="33"/>
        <end position="165"/>
    </location>
</feature>
<dbReference type="GO" id="GO:0006689">
    <property type="term" value="P:ganglioside catabolic process"/>
    <property type="evidence" value="ECO:0007669"/>
    <property type="project" value="TreeGrafter"/>
</dbReference>
<evidence type="ECO:0000313" key="8">
    <source>
        <dbReference type="Proteomes" id="UP000199437"/>
    </source>
</evidence>